<accession>A0A8H5BFP8</accession>
<dbReference type="AlphaFoldDB" id="A0A8H5BFP8"/>
<organism evidence="3 4">
    <name type="scientific">Psilocybe cf. subviscida</name>
    <dbReference type="NCBI Taxonomy" id="2480587"/>
    <lineage>
        <taxon>Eukaryota</taxon>
        <taxon>Fungi</taxon>
        <taxon>Dikarya</taxon>
        <taxon>Basidiomycota</taxon>
        <taxon>Agaricomycotina</taxon>
        <taxon>Agaricomycetes</taxon>
        <taxon>Agaricomycetidae</taxon>
        <taxon>Agaricales</taxon>
        <taxon>Agaricineae</taxon>
        <taxon>Strophariaceae</taxon>
        <taxon>Psilocybe</taxon>
    </lineage>
</organism>
<dbReference type="Proteomes" id="UP000567179">
    <property type="component" value="Unassembled WGS sequence"/>
</dbReference>
<dbReference type="InterPro" id="IPR029060">
    <property type="entry name" value="PIN-like_dom_sf"/>
</dbReference>
<reference evidence="3 4" key="1">
    <citation type="journal article" date="2020" name="ISME J.">
        <title>Uncovering the hidden diversity of litter-decomposition mechanisms in mushroom-forming fungi.</title>
        <authorList>
            <person name="Floudas D."/>
            <person name="Bentzer J."/>
            <person name="Ahren D."/>
            <person name="Johansson T."/>
            <person name="Persson P."/>
            <person name="Tunlid A."/>
        </authorList>
    </citation>
    <scope>NUCLEOTIDE SEQUENCE [LARGE SCALE GENOMIC DNA]</scope>
    <source>
        <strain evidence="3 4">CBS 101986</strain>
    </source>
</reference>
<feature type="region of interest" description="Disordered" evidence="2">
    <location>
        <begin position="503"/>
        <end position="592"/>
    </location>
</feature>
<evidence type="ECO:0008006" key="5">
    <source>
        <dbReference type="Google" id="ProtNLM"/>
    </source>
</evidence>
<comment type="similarity">
    <text evidence="1">Belongs to the asteroid family.</text>
</comment>
<dbReference type="PANTHER" id="PTHR15665:SF1">
    <property type="entry name" value="PROTEIN ASTEROID HOMOLOG 1"/>
    <property type="match status" value="1"/>
</dbReference>
<feature type="compositionally biased region" description="Acidic residues" evidence="2">
    <location>
        <begin position="567"/>
        <end position="579"/>
    </location>
</feature>
<feature type="compositionally biased region" description="Acidic residues" evidence="2">
    <location>
        <begin position="521"/>
        <end position="544"/>
    </location>
</feature>
<sequence length="843" mass="93465">MGVHGLTTYLREKKRLLSTTTNLPAPSPGSVPIVVDGWSFIYDLYQHSGLPWVYGGEYIEFVRLVKNVVEAWIKIGFHVYFVFDGACPDLKFPTLVSRLAQSHVQPAQLFFRTSTTSRSTSRFLNENRILPPLAYSACIHALDALKSSFSASLELHFADEEGDPYAVELAGRLGGYVVGNDSDFVILNSEGYLGYIPLDEMVWQTPTAEEPSLNDDADDDFQTVKKPKAKKKVPSNLQNLGGLLPPEGAADLSLSFISYSPDAVAKYLNIPTSLLPLLGALVGNDFSRETESTSRKIQALFFERQLTLSQRIEKVANALRTVISPGGTQKRKAKHQVGSVMDLIDRTVNALLARQAATMGTGEIEAIIDKVVNATLQYAIPKYTGDMAGRAGLWPTSVCALHEPEICTILPMISHNVMRQAEKSEGADPKLLEARAKYLDAYRSGQFMPKSMDILSTGSSWPRIFLENPDLETVGRSIGQPIREWVYTVLNDTVGLPAVEFEAETSVRDESTESIDGSNAFEEDEESDPDELIDVVESDSDDDGPTQRDYLAPLKGELNRLHSNDLSDSDEDEEEEDGNESATEPPVSIISHRNIPANPVVTDYLRRGTRIASEPINIKPLSEMLESLSLAEYGHEDAPPLVLRSEEDRLTIFLRILKSDTNAVRQLDPERILVVLAARWITQTLHTRWEESDNKEREKERWTKHEAKCLLASLTCAAPPIDTSTMDTPQIDDRNIQLTAQVLMALDSIEQLSQVLLLTGRILSNAHRFSGKVFHALLTGTHPVIPPPHEDAWEATESGMGNAFQLERMKKVKKSKNEKTAPAPVGRKARNIDIYALLGNMDV</sequence>
<dbReference type="OrthoDB" id="25987at2759"/>
<evidence type="ECO:0000313" key="3">
    <source>
        <dbReference type="EMBL" id="KAF5322051.1"/>
    </source>
</evidence>
<name>A0A8H5BFP8_9AGAR</name>
<evidence type="ECO:0000256" key="1">
    <source>
        <dbReference type="ARBA" id="ARBA00007398"/>
    </source>
</evidence>
<proteinExistence type="inferred from homology"/>
<dbReference type="PANTHER" id="PTHR15665">
    <property type="entry name" value="ASTEROID PROTEIN"/>
    <property type="match status" value="1"/>
</dbReference>
<dbReference type="SUPFAM" id="SSF88723">
    <property type="entry name" value="PIN domain-like"/>
    <property type="match status" value="1"/>
</dbReference>
<gene>
    <name evidence="3" type="ORF">D9619_001924</name>
</gene>
<protein>
    <recommendedName>
        <fullName evidence="5">Asteroid domain-containing protein</fullName>
    </recommendedName>
</protein>
<comment type="caution">
    <text evidence="3">The sequence shown here is derived from an EMBL/GenBank/DDBJ whole genome shotgun (WGS) entry which is preliminary data.</text>
</comment>
<evidence type="ECO:0000313" key="4">
    <source>
        <dbReference type="Proteomes" id="UP000567179"/>
    </source>
</evidence>
<keyword evidence="4" id="KW-1185">Reference proteome</keyword>
<evidence type="ECO:0000256" key="2">
    <source>
        <dbReference type="SAM" id="MobiDB-lite"/>
    </source>
</evidence>
<dbReference type="Gene3D" id="3.40.50.1010">
    <property type="entry name" value="5'-nuclease"/>
    <property type="match status" value="1"/>
</dbReference>
<dbReference type="InterPro" id="IPR026832">
    <property type="entry name" value="Asteroid"/>
</dbReference>
<dbReference type="EMBL" id="JAACJJ010000028">
    <property type="protein sequence ID" value="KAF5322051.1"/>
    <property type="molecule type" value="Genomic_DNA"/>
</dbReference>